<feature type="signal peptide" evidence="12">
    <location>
        <begin position="1"/>
        <end position="26"/>
    </location>
</feature>
<dbReference type="AlphaFoldDB" id="A0A7X0JS93"/>
<dbReference type="InterPro" id="IPR037066">
    <property type="entry name" value="Plug_dom_sf"/>
</dbReference>
<dbReference type="Proteomes" id="UP000528457">
    <property type="component" value="Unassembled WGS sequence"/>
</dbReference>
<dbReference type="InterPro" id="IPR039426">
    <property type="entry name" value="TonB-dep_rcpt-like"/>
</dbReference>
<feature type="domain" description="Secretin/TonB short N-terminal" evidence="13">
    <location>
        <begin position="65"/>
        <end position="116"/>
    </location>
</feature>
<keyword evidence="12" id="KW-0732">Signal</keyword>
<evidence type="ECO:0000256" key="8">
    <source>
        <dbReference type="ARBA" id="ARBA00023136"/>
    </source>
</evidence>
<keyword evidence="3 10" id="KW-1134">Transmembrane beta strand</keyword>
<dbReference type="Gene3D" id="2.40.170.20">
    <property type="entry name" value="TonB-dependent receptor, beta-barrel domain"/>
    <property type="match status" value="1"/>
</dbReference>
<dbReference type="InterPro" id="IPR036942">
    <property type="entry name" value="Beta-barrel_TonB_sf"/>
</dbReference>
<comment type="similarity">
    <text evidence="10 11">Belongs to the TonB-dependent receptor family.</text>
</comment>
<accession>A0A7X0JS93</accession>
<feature type="chain" id="PRO_5030635320" evidence="12">
    <location>
        <begin position="27"/>
        <end position="982"/>
    </location>
</feature>
<dbReference type="PROSITE" id="PS52016">
    <property type="entry name" value="TONB_DEPENDENT_REC_3"/>
    <property type="match status" value="1"/>
</dbReference>
<organism evidence="14 15">
    <name type="scientific">Pseudoteredinibacter isoporae</name>
    <dbReference type="NCBI Taxonomy" id="570281"/>
    <lineage>
        <taxon>Bacteria</taxon>
        <taxon>Pseudomonadati</taxon>
        <taxon>Pseudomonadota</taxon>
        <taxon>Gammaproteobacteria</taxon>
        <taxon>Cellvibrionales</taxon>
        <taxon>Cellvibrionaceae</taxon>
        <taxon>Pseudoteredinibacter</taxon>
    </lineage>
</organism>
<dbReference type="GO" id="GO:0006826">
    <property type="term" value="P:iron ion transport"/>
    <property type="evidence" value="ECO:0007669"/>
    <property type="project" value="UniProtKB-KW"/>
</dbReference>
<evidence type="ECO:0000256" key="11">
    <source>
        <dbReference type="RuleBase" id="RU003357"/>
    </source>
</evidence>
<dbReference type="EMBL" id="JACHHT010000001">
    <property type="protein sequence ID" value="MBB6521349.1"/>
    <property type="molecule type" value="Genomic_DNA"/>
</dbReference>
<dbReference type="PANTHER" id="PTHR47234">
    <property type="match status" value="1"/>
</dbReference>
<dbReference type="CDD" id="cd01347">
    <property type="entry name" value="ligand_gated_channel"/>
    <property type="match status" value="1"/>
</dbReference>
<evidence type="ECO:0000256" key="4">
    <source>
        <dbReference type="ARBA" id="ARBA00022496"/>
    </source>
</evidence>
<dbReference type="PANTHER" id="PTHR47234:SF2">
    <property type="entry name" value="TONB-DEPENDENT RECEPTOR"/>
    <property type="match status" value="1"/>
</dbReference>
<evidence type="ECO:0000256" key="1">
    <source>
        <dbReference type="ARBA" id="ARBA00004571"/>
    </source>
</evidence>
<keyword evidence="2 10" id="KW-0813">Transport</keyword>
<protein>
    <submittedName>
        <fullName evidence="14">Iron complex outermembrane receptor protein</fullName>
    </submittedName>
</protein>
<dbReference type="Gene3D" id="2.170.130.10">
    <property type="entry name" value="TonB-dependent receptor, plug domain"/>
    <property type="match status" value="1"/>
</dbReference>
<dbReference type="Pfam" id="PF00593">
    <property type="entry name" value="TonB_dep_Rec_b-barrel"/>
    <property type="match status" value="1"/>
</dbReference>
<keyword evidence="15" id="KW-1185">Reference proteome</keyword>
<dbReference type="InterPro" id="IPR012910">
    <property type="entry name" value="Plug_dom"/>
</dbReference>
<dbReference type="Pfam" id="PF07715">
    <property type="entry name" value="Plug"/>
    <property type="match status" value="1"/>
</dbReference>
<evidence type="ECO:0000256" key="12">
    <source>
        <dbReference type="SAM" id="SignalP"/>
    </source>
</evidence>
<keyword evidence="6" id="KW-0408">Iron</keyword>
<dbReference type="FunCoup" id="A0A7X0JS93">
    <property type="interactions" value="48"/>
</dbReference>
<dbReference type="PROSITE" id="PS51257">
    <property type="entry name" value="PROKAR_LIPOPROTEIN"/>
    <property type="match status" value="1"/>
</dbReference>
<evidence type="ECO:0000256" key="2">
    <source>
        <dbReference type="ARBA" id="ARBA00022448"/>
    </source>
</evidence>
<evidence type="ECO:0000256" key="7">
    <source>
        <dbReference type="ARBA" id="ARBA00023077"/>
    </source>
</evidence>
<keyword evidence="9 10" id="KW-0998">Cell outer membrane</keyword>
<evidence type="ECO:0000256" key="3">
    <source>
        <dbReference type="ARBA" id="ARBA00022452"/>
    </source>
</evidence>
<dbReference type="InterPro" id="IPR000531">
    <property type="entry name" value="Beta-barrel_TonB"/>
</dbReference>
<evidence type="ECO:0000256" key="9">
    <source>
        <dbReference type="ARBA" id="ARBA00023237"/>
    </source>
</evidence>
<evidence type="ECO:0000256" key="5">
    <source>
        <dbReference type="ARBA" id="ARBA00022692"/>
    </source>
</evidence>
<dbReference type="SMART" id="SM00965">
    <property type="entry name" value="STN"/>
    <property type="match status" value="1"/>
</dbReference>
<keyword evidence="5 10" id="KW-0812">Transmembrane</keyword>
<dbReference type="InterPro" id="IPR011662">
    <property type="entry name" value="Secretin/TonB_short_N"/>
</dbReference>
<comment type="subcellular location">
    <subcellularLocation>
        <location evidence="1 10">Cell outer membrane</location>
        <topology evidence="1 10">Multi-pass membrane protein</topology>
    </subcellularLocation>
</comment>
<evidence type="ECO:0000259" key="13">
    <source>
        <dbReference type="SMART" id="SM00965"/>
    </source>
</evidence>
<keyword evidence="14" id="KW-0675">Receptor</keyword>
<name>A0A7X0JS93_9GAMM</name>
<evidence type="ECO:0000313" key="14">
    <source>
        <dbReference type="EMBL" id="MBB6521349.1"/>
    </source>
</evidence>
<evidence type="ECO:0000256" key="6">
    <source>
        <dbReference type="ARBA" id="ARBA00023004"/>
    </source>
</evidence>
<dbReference type="GO" id="GO:0009279">
    <property type="term" value="C:cell outer membrane"/>
    <property type="evidence" value="ECO:0007669"/>
    <property type="project" value="UniProtKB-SubCell"/>
</dbReference>
<sequence length="982" mass="107156">MHKYSSQWPAILAACLAASQPLSAWAKDSPSDLSNAAEAKLNIQLDLPAQDLARSLIQLGKSQNISIIFPTRLLNGKQAPAVKGDYPLEKALSALLKDSGIEYRALSAKVIRLQASRSPSDPQEAPFHYGSMEEISVIGRPLTGSRLKRHDLSGSAPVDIISAPQIAELGVQSVGDLLKFMPAVSGNSTSTSIGNGGDGTATVTLRGLPASNTLVLINGHRIANSGFAGDAVDLNSISTDSIERIEILKGGGSAVYGSDAIAGVVNINLKKEYNGASFNQYYGQSSRGDLNSLNSNLSLGKDFDQGNALLILSHQQRDPIFSRDRALSANADGRPFGGSDNRSSGVPGGRFTLSNGNVVTFDGEGGFRPATSEDLYNFAEETSAVSESSQDAAYAFINWQLHERIELGIDLAYTHSQAQATLASTPIFTAFSQEDIVISKDNAFNPFGEDIQDARYRVLEGGPRLQDDDSKSYRSNIQLDGNWQGLDWSTQWNWSRSESSETLSGIFDGRRLQRALGPSGQCQGLDIDGCEPLDLFSGQIAPEQLSFISTQSRASGFSELNEFSATVSSDIAITAAGASQALGGIVYRTEKTKFLSERNNSFFVGGGVLGNTEGQRQVKEAFLELFVPLAKPRPWINMLDVEFAVRHSSFSDFGKNTSPKAGIRYRPISDLLIRASYAEGFRAPSLKELHAGESASFLTLNDPCANPANIGVLPGCTELSDPSLNQFLTLNAGNTDLKAELADTSTLGFVWTPSSLGNFYLSVDYFDISQRNVVDASAQFVINQNAEFGRFQELITRDEAGNIRQVIAPNLNIGRRNIGGLDIQVHYKRLPLLGGHLDVSLNAAHIYRYREQSSPDQRSENLAGTFADQASEGNGALPKWKVSTGIRYKKQRWQLNYNIHYVSPVEETVMSTQTLRKTASWLNQNIQLSYDLNKKMRLSLGVDNVFDQSPPFFDSAFLDNHDARTYDIKGRYWYTRFNYHFM</sequence>
<reference evidence="14 15" key="1">
    <citation type="submission" date="2020-08" db="EMBL/GenBank/DDBJ databases">
        <title>Genomic Encyclopedia of Type Strains, Phase IV (KMG-IV): sequencing the most valuable type-strain genomes for metagenomic binning, comparative biology and taxonomic classification.</title>
        <authorList>
            <person name="Goeker M."/>
        </authorList>
    </citation>
    <scope>NUCLEOTIDE SEQUENCE [LARGE SCALE GENOMIC DNA]</scope>
    <source>
        <strain evidence="14 15">DSM 22368</strain>
    </source>
</reference>
<dbReference type="Gene3D" id="3.55.50.30">
    <property type="match status" value="1"/>
</dbReference>
<dbReference type="InParanoid" id="A0A7X0JS93"/>
<dbReference type="RefSeq" id="WP_166848745.1">
    <property type="nucleotide sequence ID" value="NZ_JAAONY010000001.1"/>
</dbReference>
<dbReference type="Pfam" id="PF07660">
    <property type="entry name" value="STN"/>
    <property type="match status" value="1"/>
</dbReference>
<proteinExistence type="inferred from homology"/>
<evidence type="ECO:0000256" key="10">
    <source>
        <dbReference type="PROSITE-ProRule" id="PRU01360"/>
    </source>
</evidence>
<keyword evidence="4" id="KW-0410">Iron transport</keyword>
<keyword evidence="7 11" id="KW-0798">TonB box</keyword>
<gene>
    <name evidence="14" type="ORF">HNR48_001627</name>
</gene>
<keyword evidence="4" id="KW-0406">Ion transport</keyword>
<keyword evidence="8 10" id="KW-0472">Membrane</keyword>
<dbReference type="SUPFAM" id="SSF56935">
    <property type="entry name" value="Porins"/>
    <property type="match status" value="1"/>
</dbReference>
<evidence type="ECO:0000313" key="15">
    <source>
        <dbReference type="Proteomes" id="UP000528457"/>
    </source>
</evidence>
<comment type="caution">
    <text evidence="14">The sequence shown here is derived from an EMBL/GenBank/DDBJ whole genome shotgun (WGS) entry which is preliminary data.</text>
</comment>